<comment type="similarity">
    <text evidence="2">Belongs to the NAD(P)-dependent epimerase/dehydratase family. Dihydroflavonol-4-reductase subfamily.</text>
</comment>
<keyword evidence="1" id="KW-0560">Oxidoreductase</keyword>
<evidence type="ECO:0000313" key="4">
    <source>
        <dbReference type="EMBL" id="KAF4952547.1"/>
    </source>
</evidence>
<reference evidence="4" key="2">
    <citation type="submission" date="2020-05" db="EMBL/GenBank/DDBJ databases">
        <authorList>
            <person name="Kim H.-S."/>
            <person name="Proctor R.H."/>
            <person name="Brown D.W."/>
        </authorList>
    </citation>
    <scope>NUCLEOTIDE SEQUENCE</scope>
    <source>
        <strain evidence="4">NRRL 45417</strain>
    </source>
</reference>
<proteinExistence type="inferred from homology"/>
<accession>A0A8H4WW46</accession>
<dbReference type="Gene3D" id="3.40.50.720">
    <property type="entry name" value="NAD(P)-binding Rossmann-like Domain"/>
    <property type="match status" value="1"/>
</dbReference>
<reference evidence="4" key="1">
    <citation type="journal article" date="2020" name="BMC Genomics">
        <title>Correction to: Identification and distribution of gene clusters required for synthesis of sphingolipid metabolism inhibitors in diverse species of the filamentous fungus Fusarium.</title>
        <authorList>
            <person name="Kim H.S."/>
            <person name="Lohmar J.M."/>
            <person name="Busman M."/>
            <person name="Brown D.W."/>
            <person name="Naumann T.A."/>
            <person name="Divon H.H."/>
            <person name="Lysoe E."/>
            <person name="Uhlig S."/>
            <person name="Proctor R.H."/>
        </authorList>
    </citation>
    <scope>NUCLEOTIDE SEQUENCE</scope>
    <source>
        <strain evidence="4">NRRL 45417</strain>
    </source>
</reference>
<dbReference type="AlphaFoldDB" id="A0A8H4WW46"/>
<evidence type="ECO:0000259" key="3">
    <source>
        <dbReference type="Pfam" id="PF01370"/>
    </source>
</evidence>
<protein>
    <recommendedName>
        <fullName evidence="3">NAD-dependent epimerase/dehydratase domain-containing protein</fullName>
    </recommendedName>
</protein>
<evidence type="ECO:0000313" key="5">
    <source>
        <dbReference type="Proteomes" id="UP000604273"/>
    </source>
</evidence>
<name>A0A8H4WW46_9HYPO</name>
<organism evidence="4 5">
    <name type="scientific">Fusarium gaditjirri</name>
    <dbReference type="NCBI Taxonomy" id="282569"/>
    <lineage>
        <taxon>Eukaryota</taxon>
        <taxon>Fungi</taxon>
        <taxon>Dikarya</taxon>
        <taxon>Ascomycota</taxon>
        <taxon>Pezizomycotina</taxon>
        <taxon>Sordariomycetes</taxon>
        <taxon>Hypocreomycetidae</taxon>
        <taxon>Hypocreales</taxon>
        <taxon>Nectriaceae</taxon>
        <taxon>Fusarium</taxon>
        <taxon>Fusarium nisikadoi species complex</taxon>
    </lineage>
</organism>
<dbReference type="PANTHER" id="PTHR10366">
    <property type="entry name" value="NAD DEPENDENT EPIMERASE/DEHYDRATASE"/>
    <property type="match status" value="1"/>
</dbReference>
<feature type="domain" description="NAD-dependent epimerase/dehydratase" evidence="3">
    <location>
        <begin position="14"/>
        <end position="256"/>
    </location>
</feature>
<evidence type="ECO:0000256" key="1">
    <source>
        <dbReference type="ARBA" id="ARBA00023002"/>
    </source>
</evidence>
<dbReference type="OrthoDB" id="2735536at2759"/>
<dbReference type="Proteomes" id="UP000604273">
    <property type="component" value="Unassembled WGS sequence"/>
</dbReference>
<dbReference type="SUPFAM" id="SSF51735">
    <property type="entry name" value="NAD(P)-binding Rossmann-fold domains"/>
    <property type="match status" value="1"/>
</dbReference>
<comment type="caution">
    <text evidence="4">The sequence shown here is derived from an EMBL/GenBank/DDBJ whole genome shotgun (WGS) entry which is preliminary data.</text>
</comment>
<dbReference type="PANTHER" id="PTHR10366:SF562">
    <property type="entry name" value="ALDEHYDE REDUCTASE II (AFU_ORTHOLOGUE AFUA_1G11360)"/>
    <property type="match status" value="1"/>
</dbReference>
<keyword evidence="5" id="KW-1185">Reference proteome</keyword>
<evidence type="ECO:0000256" key="2">
    <source>
        <dbReference type="ARBA" id="ARBA00023445"/>
    </source>
</evidence>
<dbReference type="Pfam" id="PF01370">
    <property type="entry name" value="Epimerase"/>
    <property type="match status" value="1"/>
</dbReference>
<sequence length="624" mass="69225">MSEHPTAIPKGSWVLVTAANGHTGSHIVFELLKRDFKVRGTVRDLESSQWLLQDDFVSKYAERGHIELVIADTAKPHDFDRAVQGVAAVIHVAVIGDLVPDPNVAIPATIESALSVCRAAAKEPSVKRFVFTSTFWAATFPVPGVGDTITNLDTWNDAAIQAAWAPPPYKSDRILPVYFAAKVEAEKAVWKFVEDQKLPWVVNSVSPCVILGDLRDDKHLRSVPPQLIEQLYLGNLEKLQTPASNHVTDVAIVHVAAAIDPEVYGRRIQVLAASFTWNDCLDVLRSAYPNRNFVDNFISGDPKLIYKIENDIALNLIQKWAGRGWISLEASVTEVLGTLQFINSAHPDEITNASSIRLIRSHAAKLSRALKKEKQQDEAPPEGDNPEIVQAEAELRSMVHPASNTQYRKIMPKTKVHERTRNHPPSPIQLIDGARSVAYTGFARPLSEDEHYLFDFYLNYVISYGYTACYAKDDEQNFIYLMRHIWVPNAMSKLSLMAAVFQVACRNYVAATNNSLSSKFGVKKLQYRLMCIQMAQDAIESETIATDTTIALAMLMASEAFLEGDMSAYWSHGAGVMKMVRARGGVDMLGMSGFLTRTVSESIYLTKTNMVAGPNVLDTKMNVS</sequence>
<dbReference type="GO" id="GO:0016616">
    <property type="term" value="F:oxidoreductase activity, acting on the CH-OH group of donors, NAD or NADP as acceptor"/>
    <property type="evidence" value="ECO:0007669"/>
    <property type="project" value="TreeGrafter"/>
</dbReference>
<dbReference type="InterPro" id="IPR036291">
    <property type="entry name" value="NAD(P)-bd_dom_sf"/>
</dbReference>
<gene>
    <name evidence="4" type="ORF">FGADI_6618</name>
</gene>
<dbReference type="EMBL" id="JABFAI010000153">
    <property type="protein sequence ID" value="KAF4952547.1"/>
    <property type="molecule type" value="Genomic_DNA"/>
</dbReference>
<dbReference type="InterPro" id="IPR050425">
    <property type="entry name" value="NAD(P)_dehydrat-like"/>
</dbReference>
<dbReference type="InterPro" id="IPR001509">
    <property type="entry name" value="Epimerase_deHydtase"/>
</dbReference>